<gene>
    <name evidence="5" type="ORF">VKT23_013341</name>
</gene>
<keyword evidence="3" id="KW-0560">Oxidoreductase</keyword>
<keyword evidence="6" id="KW-1185">Reference proteome</keyword>
<dbReference type="Proteomes" id="UP001498398">
    <property type="component" value="Unassembled WGS sequence"/>
</dbReference>
<dbReference type="Gene3D" id="3.40.50.720">
    <property type="entry name" value="NAD(P)-binding Rossmann-like Domain"/>
    <property type="match status" value="1"/>
</dbReference>
<dbReference type="Pfam" id="PF00106">
    <property type="entry name" value="adh_short"/>
    <property type="match status" value="1"/>
</dbReference>
<evidence type="ECO:0000313" key="5">
    <source>
        <dbReference type="EMBL" id="KAK7449195.1"/>
    </source>
</evidence>
<evidence type="ECO:0000313" key="6">
    <source>
        <dbReference type="Proteomes" id="UP001498398"/>
    </source>
</evidence>
<name>A0ABR1J5X7_9AGAR</name>
<evidence type="ECO:0000256" key="3">
    <source>
        <dbReference type="ARBA" id="ARBA00023002"/>
    </source>
</evidence>
<dbReference type="PRINTS" id="PR00080">
    <property type="entry name" value="SDRFAMILY"/>
</dbReference>
<dbReference type="PROSITE" id="PS00061">
    <property type="entry name" value="ADH_SHORT"/>
    <property type="match status" value="1"/>
</dbReference>
<dbReference type="SUPFAM" id="SSF51735">
    <property type="entry name" value="NAD(P)-binding Rossmann-fold domains"/>
    <property type="match status" value="1"/>
</dbReference>
<reference evidence="5 6" key="1">
    <citation type="submission" date="2024-01" db="EMBL/GenBank/DDBJ databases">
        <title>A draft genome for the cacao thread blight pathogen Marasmiellus scandens.</title>
        <authorList>
            <person name="Baruah I.K."/>
            <person name="Leung J."/>
            <person name="Bukari Y."/>
            <person name="Amoako-Attah I."/>
            <person name="Meinhardt L.W."/>
            <person name="Bailey B.A."/>
            <person name="Cohen S.P."/>
        </authorList>
    </citation>
    <scope>NUCLEOTIDE SEQUENCE [LARGE SCALE GENOMIC DNA]</scope>
    <source>
        <strain evidence="5 6">GH-19</strain>
    </source>
</reference>
<protein>
    <recommendedName>
        <fullName evidence="7">NAD(P)-binding protein</fullName>
    </recommendedName>
</protein>
<proteinExistence type="inferred from homology"/>
<comment type="similarity">
    <text evidence="1 4">Belongs to the short-chain dehydrogenases/reductases (SDR) family.</text>
</comment>
<dbReference type="InterPro" id="IPR036291">
    <property type="entry name" value="NAD(P)-bd_dom_sf"/>
</dbReference>
<dbReference type="PRINTS" id="PR00081">
    <property type="entry name" value="GDHRDH"/>
</dbReference>
<keyword evidence="2" id="KW-0521">NADP</keyword>
<dbReference type="CDD" id="cd05374">
    <property type="entry name" value="17beta-HSD-like_SDR_c"/>
    <property type="match status" value="1"/>
</dbReference>
<dbReference type="PANTHER" id="PTHR43976">
    <property type="entry name" value="SHORT CHAIN DEHYDROGENASE"/>
    <property type="match status" value="1"/>
</dbReference>
<evidence type="ECO:0000256" key="2">
    <source>
        <dbReference type="ARBA" id="ARBA00022857"/>
    </source>
</evidence>
<dbReference type="InterPro" id="IPR051911">
    <property type="entry name" value="SDR_oxidoreductase"/>
</dbReference>
<dbReference type="EMBL" id="JBANRG010000036">
    <property type="protein sequence ID" value="KAK7449195.1"/>
    <property type="molecule type" value="Genomic_DNA"/>
</dbReference>
<dbReference type="PANTHER" id="PTHR43976:SF16">
    <property type="entry name" value="SHORT-CHAIN DEHYDROGENASE_REDUCTASE FAMILY PROTEIN"/>
    <property type="match status" value="1"/>
</dbReference>
<dbReference type="InterPro" id="IPR020904">
    <property type="entry name" value="Sc_DH/Rdtase_CS"/>
</dbReference>
<evidence type="ECO:0008006" key="7">
    <source>
        <dbReference type="Google" id="ProtNLM"/>
    </source>
</evidence>
<evidence type="ECO:0000256" key="1">
    <source>
        <dbReference type="ARBA" id="ARBA00006484"/>
    </source>
</evidence>
<dbReference type="InterPro" id="IPR002347">
    <property type="entry name" value="SDR_fam"/>
</dbReference>
<accession>A0ABR1J5X7</accession>
<sequence length="281" mass="30743">MSSQLVWVITGTSSGFGRELTLAALARGDKVIATARPRSLQKLQDLKAKGAETLELEVTAPLEVLKETARKAVEVYGRVDVVVNNAGPVEENTPQESFDQFNTNVLGGLNVARAFLPYMRQRKTGTIVWLGSLAGWTPVPMCALYAGTKAAIRRISESLQEEIGPLGLRSMCVDPGMFRTAILGDGHRTGYQSRIGDYEEMGRRNEGYLAASHNKQLGDPAKAVRIIVDVVRGEGVAKNKPFPKNLHLGSDCYEMARVSAEESLNTLEEWKVVVCSTDYKD</sequence>
<organism evidence="5 6">
    <name type="scientific">Marasmiellus scandens</name>
    <dbReference type="NCBI Taxonomy" id="2682957"/>
    <lineage>
        <taxon>Eukaryota</taxon>
        <taxon>Fungi</taxon>
        <taxon>Dikarya</taxon>
        <taxon>Basidiomycota</taxon>
        <taxon>Agaricomycotina</taxon>
        <taxon>Agaricomycetes</taxon>
        <taxon>Agaricomycetidae</taxon>
        <taxon>Agaricales</taxon>
        <taxon>Marasmiineae</taxon>
        <taxon>Omphalotaceae</taxon>
        <taxon>Marasmiellus</taxon>
    </lineage>
</organism>
<evidence type="ECO:0000256" key="4">
    <source>
        <dbReference type="RuleBase" id="RU000363"/>
    </source>
</evidence>
<comment type="caution">
    <text evidence="5">The sequence shown here is derived from an EMBL/GenBank/DDBJ whole genome shotgun (WGS) entry which is preliminary data.</text>
</comment>